<feature type="region of interest" description="Disordered" evidence="1">
    <location>
        <begin position="22"/>
        <end position="52"/>
    </location>
</feature>
<protein>
    <submittedName>
        <fullName evidence="3">Uncharacterized protein</fullName>
    </submittedName>
</protein>
<keyword evidence="2" id="KW-0732">Signal</keyword>
<evidence type="ECO:0000313" key="3">
    <source>
        <dbReference type="EMBL" id="QHB99572.1"/>
    </source>
</evidence>
<feature type="compositionally biased region" description="Polar residues" evidence="1">
    <location>
        <begin position="36"/>
        <end position="45"/>
    </location>
</feature>
<dbReference type="RefSeq" id="WP_159543264.1">
    <property type="nucleotide sequence ID" value="NZ_CP047156.1"/>
</dbReference>
<dbReference type="EMBL" id="CP047156">
    <property type="protein sequence ID" value="QHB99572.1"/>
    <property type="molecule type" value="Genomic_DNA"/>
</dbReference>
<proteinExistence type="predicted"/>
<dbReference type="KEGG" id="eke:EK0264_04250"/>
<evidence type="ECO:0000256" key="2">
    <source>
        <dbReference type="SAM" id="SignalP"/>
    </source>
</evidence>
<feature type="region of interest" description="Disordered" evidence="1">
    <location>
        <begin position="72"/>
        <end position="93"/>
    </location>
</feature>
<gene>
    <name evidence="3" type="ORF">EK0264_04250</name>
</gene>
<name>A0A7L4YL17_9ACTN</name>
<feature type="signal peptide" evidence="2">
    <location>
        <begin position="1"/>
        <end position="22"/>
    </location>
</feature>
<organism evidence="3 4">
    <name type="scientific">Epidermidibacterium keratini</name>
    <dbReference type="NCBI Taxonomy" id="1891644"/>
    <lineage>
        <taxon>Bacteria</taxon>
        <taxon>Bacillati</taxon>
        <taxon>Actinomycetota</taxon>
        <taxon>Actinomycetes</taxon>
        <taxon>Sporichthyales</taxon>
        <taxon>Sporichthyaceae</taxon>
        <taxon>Epidermidibacterium</taxon>
    </lineage>
</organism>
<feature type="chain" id="PRO_5029612453" evidence="2">
    <location>
        <begin position="23"/>
        <end position="196"/>
    </location>
</feature>
<dbReference type="Proteomes" id="UP000463857">
    <property type="component" value="Chromosome"/>
</dbReference>
<sequence length="196" mass="19859">MRGVRAVTIGGLALILAACSSADSPEQPKPSSPSQATTATGSTGVSCDDIGDGTIPPDSAFTIIDDAVALPSTGDPARQVTQPEPAAASTNGEVDPATDWYWAKIPLIIRSGHEITLSAAETTLVMGWGSGPTNPRSSVSANCTSDAEWLVIPGGFWVSQPGCYNVDVSVDGAAAQRVEIGIGAPCQGQQPPVAAN</sequence>
<keyword evidence="4" id="KW-1185">Reference proteome</keyword>
<dbReference type="InParanoid" id="A0A7L4YL17"/>
<reference evidence="3 4" key="1">
    <citation type="journal article" date="2018" name="Int. J. Syst. Evol. Microbiol.">
        <title>Epidermidibacterium keratini gen. nov., sp. nov., a member of the family Sporichthyaceae, isolated from keratin epidermis.</title>
        <authorList>
            <person name="Lee D.G."/>
            <person name="Trujillo M.E."/>
            <person name="Kang S."/>
            <person name="Nam J.J."/>
            <person name="Kim Y.J."/>
        </authorList>
    </citation>
    <scope>NUCLEOTIDE SEQUENCE [LARGE SCALE GENOMIC DNA]</scope>
    <source>
        <strain evidence="3 4">EPI-7</strain>
    </source>
</reference>
<evidence type="ECO:0000256" key="1">
    <source>
        <dbReference type="SAM" id="MobiDB-lite"/>
    </source>
</evidence>
<dbReference type="OrthoDB" id="3385710at2"/>
<dbReference type="AlphaFoldDB" id="A0A7L4YL17"/>
<evidence type="ECO:0000313" key="4">
    <source>
        <dbReference type="Proteomes" id="UP000463857"/>
    </source>
</evidence>
<accession>A0A7L4YL17</accession>
<dbReference type="PROSITE" id="PS51257">
    <property type="entry name" value="PROKAR_LIPOPROTEIN"/>
    <property type="match status" value="1"/>
</dbReference>